<dbReference type="Pfam" id="PF01656">
    <property type="entry name" value="CbiA"/>
    <property type="match status" value="1"/>
</dbReference>
<dbReference type="HAMAP" id="MF_00028">
    <property type="entry name" value="CobQ"/>
    <property type="match status" value="1"/>
</dbReference>
<dbReference type="InterPro" id="IPR002586">
    <property type="entry name" value="CobQ/CobB/MinD/ParA_Nub-bd_dom"/>
</dbReference>
<proteinExistence type="inferred from homology"/>
<dbReference type="CDD" id="cd01750">
    <property type="entry name" value="GATase1_CobQ"/>
    <property type="match status" value="1"/>
</dbReference>
<accession>A0A8S0W8L8</accession>
<reference evidence="10" key="1">
    <citation type="submission" date="2014-11" db="EMBL/GenBank/DDBJ databases">
        <authorList>
            <person name="Hornung B.V."/>
        </authorList>
    </citation>
    <scope>NUCLEOTIDE SEQUENCE</scope>
    <source>
        <strain evidence="10">INE</strain>
    </source>
</reference>
<evidence type="ECO:0000256" key="5">
    <source>
        <dbReference type="HAMAP-Rule" id="MF_00028"/>
    </source>
</evidence>
<feature type="domain" description="CobB/CobQ-like glutamine amidotransferase" evidence="8">
    <location>
        <begin position="483"/>
        <end position="675"/>
    </location>
</feature>
<dbReference type="Pfam" id="PF02570">
    <property type="entry name" value="CbiC"/>
    <property type="match status" value="1"/>
</dbReference>
<dbReference type="Proteomes" id="UP000836597">
    <property type="component" value="Chromosome"/>
</dbReference>
<dbReference type="NCBIfam" id="TIGR00313">
    <property type="entry name" value="cobQ"/>
    <property type="match status" value="1"/>
</dbReference>
<dbReference type="CDD" id="cd05389">
    <property type="entry name" value="CobQ_N"/>
    <property type="match status" value="1"/>
</dbReference>
<keyword evidence="2 5" id="KW-0169">Cobalamin biosynthesis</keyword>
<evidence type="ECO:0000313" key="10">
    <source>
        <dbReference type="EMBL" id="CEJ08247.1"/>
    </source>
</evidence>
<evidence type="ECO:0000256" key="3">
    <source>
        <dbReference type="ARBA" id="ARBA00022962"/>
    </source>
</evidence>
<comment type="similarity">
    <text evidence="5">Belongs to the CobB/CobQ family. CobQ subfamily.</text>
</comment>
<evidence type="ECO:0000256" key="1">
    <source>
        <dbReference type="ARBA" id="ARBA00004953"/>
    </source>
</evidence>
<name>A0A8S0W8L8_9FIRM</name>
<dbReference type="InterPro" id="IPR003722">
    <property type="entry name" value="Cbl_synth_CobH/CbiC"/>
</dbReference>
<feature type="active site" evidence="5">
    <location>
        <position position="669"/>
    </location>
</feature>
<protein>
    <recommendedName>
        <fullName evidence="5">Cobyric acid synthase</fullName>
    </recommendedName>
</protein>
<dbReference type="PROSITE" id="PS51274">
    <property type="entry name" value="GATASE_COBBQ"/>
    <property type="match status" value="1"/>
</dbReference>
<dbReference type="PANTHER" id="PTHR21343:SF1">
    <property type="entry name" value="COBYRIC ACID SYNTHASE"/>
    <property type="match status" value="1"/>
</dbReference>
<dbReference type="GO" id="GO:0016993">
    <property type="term" value="F:precorrin-8X methylmutase activity"/>
    <property type="evidence" value="ECO:0007669"/>
    <property type="project" value="InterPro"/>
</dbReference>
<dbReference type="NCBIfam" id="NF001989">
    <property type="entry name" value="PRK00784.1"/>
    <property type="match status" value="1"/>
</dbReference>
<feature type="domain" description="CobQ/CobB/MinD/ParA nucleotide binding" evidence="6">
    <location>
        <begin position="217"/>
        <end position="445"/>
    </location>
</feature>
<dbReference type="SUPFAM" id="SSF52540">
    <property type="entry name" value="P-loop containing nucleoside triphosphate hydrolases"/>
    <property type="match status" value="1"/>
</dbReference>
<evidence type="ECO:0000256" key="2">
    <source>
        <dbReference type="ARBA" id="ARBA00022573"/>
    </source>
</evidence>
<dbReference type="InterPro" id="IPR033949">
    <property type="entry name" value="CobQ_GATase1"/>
</dbReference>
<dbReference type="EMBL" id="CDGJ01000078">
    <property type="protein sequence ID" value="CEJ08247.1"/>
    <property type="molecule type" value="Genomic_DNA"/>
</dbReference>
<keyword evidence="4 9" id="KW-0413">Isomerase</keyword>
<evidence type="ECO:0000259" key="8">
    <source>
        <dbReference type="Pfam" id="PF07685"/>
    </source>
</evidence>
<evidence type="ECO:0000313" key="9">
    <source>
        <dbReference type="EMBL" id="CAA7601909.1"/>
    </source>
</evidence>
<dbReference type="InterPro" id="IPR036588">
    <property type="entry name" value="CobH/CbiC_sf"/>
</dbReference>
<dbReference type="GO" id="GO:0015420">
    <property type="term" value="F:ABC-type vitamin B12 transporter activity"/>
    <property type="evidence" value="ECO:0007669"/>
    <property type="project" value="UniProtKB-UniRule"/>
</dbReference>
<evidence type="ECO:0000259" key="7">
    <source>
        <dbReference type="Pfam" id="PF02570"/>
    </source>
</evidence>
<dbReference type="SUPFAM" id="SSF63965">
    <property type="entry name" value="Precorrin-8X methylmutase CbiC/CobH"/>
    <property type="match status" value="1"/>
</dbReference>
<feature type="active site" description="Nucleophile" evidence="5">
    <location>
        <position position="562"/>
    </location>
</feature>
<evidence type="ECO:0000259" key="6">
    <source>
        <dbReference type="Pfam" id="PF01656"/>
    </source>
</evidence>
<dbReference type="PANTHER" id="PTHR21343">
    <property type="entry name" value="DETHIOBIOTIN SYNTHETASE"/>
    <property type="match status" value="1"/>
</dbReference>
<organism evidence="9">
    <name type="scientific">Acididesulfobacillus acetoxydans</name>
    <dbReference type="NCBI Taxonomy" id="1561005"/>
    <lineage>
        <taxon>Bacteria</taxon>
        <taxon>Bacillati</taxon>
        <taxon>Bacillota</taxon>
        <taxon>Clostridia</taxon>
        <taxon>Eubacteriales</taxon>
        <taxon>Peptococcaceae</taxon>
        <taxon>Acididesulfobacillus</taxon>
    </lineage>
</organism>
<dbReference type="InterPro" id="IPR027417">
    <property type="entry name" value="P-loop_NTPase"/>
</dbReference>
<dbReference type="InterPro" id="IPR004459">
    <property type="entry name" value="CobQ_synth"/>
</dbReference>
<dbReference type="Gene3D" id="3.40.50.300">
    <property type="entry name" value="P-loop containing nucleotide triphosphate hydrolases"/>
    <property type="match status" value="1"/>
</dbReference>
<dbReference type="Gene3D" id="3.40.50.880">
    <property type="match status" value="1"/>
</dbReference>
<dbReference type="InterPro" id="IPR011698">
    <property type="entry name" value="GATase_3"/>
</dbReference>
<dbReference type="SUPFAM" id="SSF52317">
    <property type="entry name" value="Class I glutamine amidotransferase-like"/>
    <property type="match status" value="1"/>
</dbReference>
<dbReference type="AlphaFoldDB" id="A0A8S0W8L8"/>
<sequence>MSVFLTDPQAIESESMRLIRSQLKRNWKAEELPVVERLIHTSGDPSLEEVVALRPEAVAAGLAALERGASVITDVEMVRAGIAKSALAQLGGRVECFLHDPEVPEKAKAWGLTRSMTALRLHASSLAGAIVAIGNAPTALLEVLRLTEDPSLRPALIIGMPVGFVGAAEAKEILWQNREIPCLTVRGTRGGSPLAAAAVNALIYQAAAKRQRQARTLMFQGTSSNVGKSVLTAAFCRIFYQEGYLTAPFKAQNMALNSFVTAAGGEMGRAQVVQAQAAGREPDVRMNPILLKPTGQANSQVILLGKAQGTFPARDYHGEYQKTAWPAVETCLRQLRDENEVLVIEGAGSPAEVNLKANDIVNMRVARALQSPVLLIADIDRGGALASVVGTLELLEPEERALVKGIILNKFRGDIRLLQPALDFLREKTGIPVLGVVPYFSEFSIPEEDSVVLEQEKTRLAKQAQPLRPGHETDAGEAAGRLDIAVIRLPYISNFTDFDALRDEEDAAVRYVADPDALGSPDLVVIPGSKNTLADLRFLHDSGLAARLREDWQRGLPIIGICGGYQMLGRVVRDPLHLESALEVTPGLNILPLETEILPEKHTVQSRGSILAGSLFFEQCRGQAVSGYEIHMGSSRADENQPPLFELEAGGAPYGDGLQAGTAVGTYLHGLFDNDSLRRALLAWLWQRRGQSRPPVRSLSQAAMREQAFNRLADLVRKSVDLAAIRALMGL</sequence>
<comment type="pathway">
    <text evidence="1 5">Cofactor biosynthesis; adenosylcobalamin biosynthesis.</text>
</comment>
<feature type="domain" description="Cobalamin biosynthesis precorrin-8X methylmutase CobH/CbiC" evidence="7">
    <location>
        <begin position="11"/>
        <end position="204"/>
    </location>
</feature>
<keyword evidence="11" id="KW-1185">Reference proteome</keyword>
<reference evidence="9" key="2">
    <citation type="submission" date="2020-01" db="EMBL/GenBank/DDBJ databases">
        <authorList>
            <person name="Hornung B."/>
        </authorList>
    </citation>
    <scope>NUCLEOTIDE SEQUENCE</scope>
    <source>
        <strain evidence="9">PacBioINE</strain>
    </source>
</reference>
<dbReference type="GO" id="GO:0009236">
    <property type="term" value="P:cobalamin biosynthetic process"/>
    <property type="evidence" value="ECO:0007669"/>
    <property type="project" value="UniProtKB-UniRule"/>
</dbReference>
<dbReference type="InterPro" id="IPR047045">
    <property type="entry name" value="CobQ_N"/>
</dbReference>
<dbReference type="KEGG" id="aacx:DEACI_2580"/>
<comment type="function">
    <text evidence="5">Catalyzes amidations at positions B, D, E, and G on adenosylcobyrinic A,C-diamide. NH(2) groups are provided by glutamine, and one molecule of ATP is hydrogenolyzed for each amidation.</text>
</comment>
<dbReference type="Proteomes" id="UP001071230">
    <property type="component" value="Unassembled WGS sequence"/>
</dbReference>
<evidence type="ECO:0000256" key="4">
    <source>
        <dbReference type="ARBA" id="ARBA00023235"/>
    </source>
</evidence>
<evidence type="ECO:0000313" key="11">
    <source>
        <dbReference type="Proteomes" id="UP001071230"/>
    </source>
</evidence>
<dbReference type="EMBL" id="LR746496">
    <property type="protein sequence ID" value="CAA7601909.1"/>
    <property type="molecule type" value="Genomic_DNA"/>
</dbReference>
<dbReference type="Gene3D" id="3.40.50.10230">
    <property type="entry name" value="Cobalamin biosynthesis CobH/CbiC, precorrin-8X methylmutase"/>
    <property type="match status" value="1"/>
</dbReference>
<gene>
    <name evidence="5" type="primary">cobQ</name>
    <name evidence="9" type="ORF">DEACI_2580</name>
    <name evidence="10" type="ORF">DEACI_2722</name>
</gene>
<dbReference type="Pfam" id="PF07685">
    <property type="entry name" value="GATase_3"/>
    <property type="match status" value="1"/>
</dbReference>
<dbReference type="InterPro" id="IPR029062">
    <property type="entry name" value="Class_I_gatase-like"/>
</dbReference>
<keyword evidence="3 5" id="KW-0315">Glutamine amidotransferase</keyword>